<dbReference type="RefSeq" id="WP_104206127.1">
    <property type="nucleotide sequence ID" value="NZ_PHND01000001.1"/>
</dbReference>
<feature type="transmembrane region" description="Helical" evidence="6">
    <location>
        <begin position="1602"/>
        <end position="1635"/>
    </location>
</feature>
<feature type="transmembrane region" description="Helical" evidence="6">
    <location>
        <begin position="688"/>
        <end position="715"/>
    </location>
</feature>
<feature type="transmembrane region" description="Helical" evidence="6">
    <location>
        <begin position="1647"/>
        <end position="1669"/>
    </location>
</feature>
<keyword evidence="3 6" id="KW-0812">Transmembrane</keyword>
<accession>A0A8E2QWM9</accession>
<dbReference type="Proteomes" id="UP000239010">
    <property type="component" value="Unassembled WGS sequence"/>
</dbReference>
<comment type="subcellular location">
    <subcellularLocation>
        <location evidence="1">Cell membrane</location>
        <topology evidence="1">Multi-pass membrane protein</topology>
    </subcellularLocation>
</comment>
<feature type="transmembrane region" description="Helical" evidence="6">
    <location>
        <begin position="1553"/>
        <end position="1581"/>
    </location>
</feature>
<feature type="transmembrane region" description="Helical" evidence="6">
    <location>
        <begin position="593"/>
        <end position="617"/>
    </location>
</feature>
<protein>
    <submittedName>
        <fullName evidence="8">ABC transporter permease</fullName>
    </submittedName>
</protein>
<dbReference type="InterPro" id="IPR038766">
    <property type="entry name" value="Membrane_comp_ABC_pdt"/>
</dbReference>
<comment type="caution">
    <text evidence="8">The sequence shown here is derived from an EMBL/GenBank/DDBJ whole genome shotgun (WGS) entry which is preliminary data.</text>
</comment>
<keyword evidence="5 6" id="KW-0472">Membrane</keyword>
<feature type="transmembrane region" description="Helical" evidence="6">
    <location>
        <begin position="20"/>
        <end position="42"/>
    </location>
</feature>
<proteinExistence type="predicted"/>
<feature type="transmembrane region" description="Helical" evidence="6">
    <location>
        <begin position="768"/>
        <end position="788"/>
    </location>
</feature>
<evidence type="ECO:0000256" key="6">
    <source>
        <dbReference type="SAM" id="Phobius"/>
    </source>
</evidence>
<sequence>MKKSKNYLLLKQGKKGIFRFKIQFLIIIILAFLSVFILTSSINLRDRLNKTYNDVVRSVDKFDYYQEDFTYGSGFTSNQRISQKPVFTSIDINKNKSIIDHEKFEINIAFNEAYYGSNFITNSFKADEMKSLFTKLDANNSKLINDVSFRINSRNILVNNLYNEVINQKINSPVAKFLKNDVENLKKDQKLIIEWKSQNKINFDQLQNINFYVYATTVSESIMAYFAYFDEWLIKDNPSLTNSDLYTFVTGNQISDSNQTDRAKNWIVNDTNQYSTDIYTEKPNLIIIDDVSEQKIKDKLLEQGLRGISNPIFKFTENGAIKYSNTLVEDSAFRLEPSGSKEDWSAKISGFETWDLKQETFKRIFFNPYDSSSANSQYSWILNNRSFSSDDDQPIAQVLASAYNYNLKIASFFANLEVEVRREFNFFDNISQIQYRGIILDEQTKTKTKILNSYDGGRVPVIMGEVLVSEQFARAHKLKLNDNINIGTGVFNISGFATDTLSYYPIADEDLPVPQYKKSALIYATASTFETMRRTNDSNKAVNLEKVNIRNLIWSNNKSDVATFNKLYTSSPNTTSFDESGYAMSWTLQPLVVLTYTVSTMFLSLVLMLVAIIGLVISTKKTIKENSKQIGILKALGFNSYSIASSYIAQALFVTIFIIPISWVVGLVTQSIYIRLFIPYFSIELHQIQFSITPLIIAYIFLGLLSILVSFYTAYKLTNKPIQEIIKHVEEKRNRSWTLDKINNTMLKKSKFSIRFSVNLASTNKRNIVLMTVIVLLSSFMVSIGLSIPATIQTVKDGYYKNVNYANSYDYVKPVSNAPLSKGSVVYVTAPEVLDKDYKKVGGNYIYSDPKFYFDSTYDSSPIAKYMYLGSGENSVKIQNTFKYLSSDSANESNINDTTNLENKSPVPTSLIGVVMEQFGNNFAQSVGQQFSVGTIEQIMASIIHSVDGSNGDDKLKTDDELLIKYKKIADNLTKAIPLILSAILGVSQGNSSDWKESIVQTITKAAPPFIQAYIQDPSRIEQYAFGYNAKRIVKDKETFATKINVTSNKYNFELTGLNKHQQAFNIDSTIEDKVFLDDATKEKIVNVFDQKSQDDIYYQGLKIYDANSNELFIPTMTNHQSSAMFKKNKSDTLSNIKSSDRQLSFETSDGSFKVLPKDAWVYDDNDFLSSDYFNKAYGTNSNRDVIKSSRIGTYKNYENKSRYLNLQDLDNNKFTFRNFFDQDGSNYKLTDSSYLFNDFAKGSQNIISYIRPYYEYKNVNLFIPKSMIKNDIGINGENKWANYINKGNGELKEYFKDTIKSSEVPDSVKNAWKQIYGVNDNDDYVLINPYALEFSMQETAAKNRGLINLTDTNKDYVWYSKAINAGLLKEDTYDLEYTNNNLKINLLQVGKLDSYNGNFTVVDQTFANLINNYSTIEKYAMKNDTLGDEIVHKAGEELVSDSGKSFINQYDRYSTHDETKDIYVQDASKMWADGKETLKYTQMMWNNSKFSNIAEPTELTTGFVTTNTENNGILLLSQDETGNISSGNLKMMPEKQKLLTTEKQLIAQVTQLAVSIAMLIIVSVIIMSALLIILIADIYITKYRMFMILMKSFGYSNWKVMNYSFGPATILSLLSWIGGTAGAWGMISFVIFVMRNLIGIQLPFVLTAWPIYTSFIVIVATYLISVWFTSLKVRTHEPAEILKEANE</sequence>
<keyword evidence="2" id="KW-1003">Cell membrane</keyword>
<dbReference type="Pfam" id="PF02687">
    <property type="entry name" value="FtsX"/>
    <property type="match status" value="2"/>
</dbReference>
<evidence type="ECO:0000256" key="5">
    <source>
        <dbReference type="ARBA" id="ARBA00023136"/>
    </source>
</evidence>
<evidence type="ECO:0000256" key="2">
    <source>
        <dbReference type="ARBA" id="ARBA00022475"/>
    </source>
</evidence>
<evidence type="ECO:0000259" key="7">
    <source>
        <dbReference type="Pfam" id="PF02687"/>
    </source>
</evidence>
<dbReference type="InterPro" id="IPR003838">
    <property type="entry name" value="ABC3_permease_C"/>
</dbReference>
<gene>
    <name evidence="8" type="ORF">EELLY_v1c07400</name>
</gene>
<keyword evidence="9" id="KW-1185">Reference proteome</keyword>
<dbReference type="PANTHER" id="PTHR30287">
    <property type="entry name" value="MEMBRANE COMPONENT OF PREDICTED ABC SUPERFAMILY METABOLITE UPTAKE TRANSPORTER"/>
    <property type="match status" value="1"/>
</dbReference>
<dbReference type="PANTHER" id="PTHR30287:SF1">
    <property type="entry name" value="INNER MEMBRANE PROTEIN"/>
    <property type="match status" value="1"/>
</dbReference>
<organism evidence="8 9">
    <name type="scientific">Entomoplasma ellychniae</name>
    <dbReference type="NCBI Taxonomy" id="2114"/>
    <lineage>
        <taxon>Bacteria</taxon>
        <taxon>Bacillati</taxon>
        <taxon>Mycoplasmatota</taxon>
        <taxon>Mollicutes</taxon>
        <taxon>Entomoplasmatales</taxon>
        <taxon>Entomoplasmataceae</taxon>
        <taxon>Entomoplasma</taxon>
    </lineage>
</organism>
<evidence type="ECO:0000256" key="3">
    <source>
        <dbReference type="ARBA" id="ARBA00022692"/>
    </source>
</evidence>
<evidence type="ECO:0000313" key="9">
    <source>
        <dbReference type="Proteomes" id="UP000239010"/>
    </source>
</evidence>
<dbReference type="GO" id="GO:0005886">
    <property type="term" value="C:plasma membrane"/>
    <property type="evidence" value="ECO:0007669"/>
    <property type="project" value="UniProtKB-SubCell"/>
</dbReference>
<reference evidence="8 9" key="1">
    <citation type="submission" date="2017-11" db="EMBL/GenBank/DDBJ databases">
        <title>Genome sequence of Entomoplasma ellychniae ELCN-1 (ATCC 43707).</title>
        <authorList>
            <person name="Lo W.-S."/>
            <person name="Gasparich G.E."/>
            <person name="Kuo C.-H."/>
        </authorList>
    </citation>
    <scope>NUCLEOTIDE SEQUENCE [LARGE SCALE GENOMIC DNA]</scope>
    <source>
        <strain evidence="8 9">ELCN-1</strain>
    </source>
</reference>
<evidence type="ECO:0000256" key="4">
    <source>
        <dbReference type="ARBA" id="ARBA00022989"/>
    </source>
</evidence>
<feature type="domain" description="ABC3 transporter permease C-terminal" evidence="7">
    <location>
        <begin position="1560"/>
        <end position="1679"/>
    </location>
</feature>
<dbReference type="EMBL" id="PHND01000001">
    <property type="protein sequence ID" value="PPE05052.1"/>
    <property type="molecule type" value="Genomic_DNA"/>
</dbReference>
<feature type="transmembrane region" description="Helical" evidence="6">
    <location>
        <begin position="638"/>
        <end position="668"/>
    </location>
</feature>
<evidence type="ECO:0000256" key="1">
    <source>
        <dbReference type="ARBA" id="ARBA00004651"/>
    </source>
</evidence>
<keyword evidence="4 6" id="KW-1133">Transmembrane helix</keyword>
<name>A0A8E2QWM9_9MOLU</name>
<feature type="domain" description="ABC3 transporter permease C-terminal" evidence="7">
    <location>
        <begin position="601"/>
        <end position="721"/>
    </location>
</feature>
<evidence type="ECO:0000313" key="8">
    <source>
        <dbReference type="EMBL" id="PPE05052.1"/>
    </source>
</evidence>